<comment type="caution">
    <text evidence="2">The sequence shown here is derived from an EMBL/GenBank/DDBJ whole genome shotgun (WGS) entry which is preliminary data.</text>
</comment>
<dbReference type="SUPFAM" id="SSF53649">
    <property type="entry name" value="Alkaline phosphatase-like"/>
    <property type="match status" value="1"/>
</dbReference>
<dbReference type="PANTHER" id="PTHR10151">
    <property type="entry name" value="ECTONUCLEOTIDE PYROPHOSPHATASE/PHOSPHODIESTERASE"/>
    <property type="match status" value="1"/>
</dbReference>
<dbReference type="EMBL" id="CAJVPV010006960">
    <property type="protein sequence ID" value="CAG8612926.1"/>
    <property type="molecule type" value="Genomic_DNA"/>
</dbReference>
<dbReference type="GO" id="GO:0017111">
    <property type="term" value="F:ribonucleoside triphosphate phosphatase activity"/>
    <property type="evidence" value="ECO:0007669"/>
    <property type="project" value="TreeGrafter"/>
</dbReference>
<dbReference type="PANTHER" id="PTHR10151:SF120">
    <property type="entry name" value="BIS(5'-ADENOSYL)-TRIPHOSPHATASE"/>
    <property type="match status" value="1"/>
</dbReference>
<dbReference type="InterPro" id="IPR002591">
    <property type="entry name" value="Phosphodiest/P_Trfase"/>
</dbReference>
<feature type="transmembrane region" description="Helical" evidence="1">
    <location>
        <begin position="30"/>
        <end position="53"/>
    </location>
</feature>
<keyword evidence="3" id="KW-1185">Reference proteome</keyword>
<keyword evidence="1" id="KW-0812">Transmembrane</keyword>
<dbReference type="Gene3D" id="3.30.1360.180">
    <property type="match status" value="1"/>
</dbReference>
<dbReference type="Gene3D" id="3.40.720.10">
    <property type="entry name" value="Alkaline Phosphatase, subunit A"/>
    <property type="match status" value="1"/>
</dbReference>
<gene>
    <name evidence="2" type="ORF">AMORRO_LOCUS8305</name>
</gene>
<sequence>MREELDDIREREGLLSGDPADGRHKDRLNFILRTFMKITLPLILVGTILILAFPSKNLERSAPKYFNGSHDFHSTVLLVSYDGFREDYLERMITPHIAEFIRKGIKAEFMMPSFPSVTFPNHYTIVTGLYPESHGIVGNEFYDPILEDNFIYTSPHQSIDSKWWGGEPLWVTAVKQGQKSGVSQWVGSSSVIKGYRPTYHFPYNSSLTIKDKVSQVMSWLDLPLDERPTFIATYARNVDLEGHRSGPYSVNLNNALTYVDNMTHGLLEGLAQRNLTDIVNVIIVSDHGMAQTIPSNIVKLDNSFDVSKIRPIEGFPLAGVRPYNDSDVLDIYLGLKDASYNQPWECFAREEIPERFHFRASLRIAPIFCIPPVGWVLTTNRDFDHHKIPRGTHGYDNLEPEMRGIFFASGPAFKNITREMKDNAVKGFINTEVYNIVAKILDLVPAENNGTTGGILWS</sequence>
<dbReference type="OrthoDB" id="415411at2759"/>
<keyword evidence="1" id="KW-1133">Transmembrane helix</keyword>
<keyword evidence="1" id="KW-0472">Membrane</keyword>
<evidence type="ECO:0000313" key="3">
    <source>
        <dbReference type="Proteomes" id="UP000789342"/>
    </source>
</evidence>
<dbReference type="CDD" id="cd16018">
    <property type="entry name" value="Enpp"/>
    <property type="match status" value="1"/>
</dbReference>
<evidence type="ECO:0000313" key="2">
    <source>
        <dbReference type="EMBL" id="CAG8612926.1"/>
    </source>
</evidence>
<reference evidence="2" key="1">
    <citation type="submission" date="2021-06" db="EMBL/GenBank/DDBJ databases">
        <authorList>
            <person name="Kallberg Y."/>
            <person name="Tangrot J."/>
            <person name="Rosling A."/>
        </authorList>
    </citation>
    <scope>NUCLEOTIDE SEQUENCE</scope>
    <source>
        <strain evidence="2">CL551</strain>
    </source>
</reference>
<proteinExistence type="predicted"/>
<dbReference type="GO" id="GO:0009141">
    <property type="term" value="P:nucleoside triphosphate metabolic process"/>
    <property type="evidence" value="ECO:0007669"/>
    <property type="project" value="TreeGrafter"/>
</dbReference>
<accession>A0A9N9GJI6</accession>
<dbReference type="Proteomes" id="UP000789342">
    <property type="component" value="Unassembled WGS sequence"/>
</dbReference>
<evidence type="ECO:0000256" key="1">
    <source>
        <dbReference type="SAM" id="Phobius"/>
    </source>
</evidence>
<dbReference type="Pfam" id="PF01663">
    <property type="entry name" value="Phosphodiest"/>
    <property type="match status" value="1"/>
</dbReference>
<organism evidence="2 3">
    <name type="scientific">Acaulospora morrowiae</name>
    <dbReference type="NCBI Taxonomy" id="94023"/>
    <lineage>
        <taxon>Eukaryota</taxon>
        <taxon>Fungi</taxon>
        <taxon>Fungi incertae sedis</taxon>
        <taxon>Mucoromycota</taxon>
        <taxon>Glomeromycotina</taxon>
        <taxon>Glomeromycetes</taxon>
        <taxon>Diversisporales</taxon>
        <taxon>Acaulosporaceae</taxon>
        <taxon>Acaulospora</taxon>
    </lineage>
</organism>
<protein>
    <submittedName>
        <fullName evidence="2">12217_t:CDS:1</fullName>
    </submittedName>
</protein>
<name>A0A9N9GJI6_9GLOM</name>
<dbReference type="AlphaFoldDB" id="A0A9N9GJI6"/>
<dbReference type="GO" id="GO:0047429">
    <property type="term" value="F:nucleoside triphosphate diphosphatase activity"/>
    <property type="evidence" value="ECO:0007669"/>
    <property type="project" value="TreeGrafter"/>
</dbReference>
<dbReference type="InterPro" id="IPR017850">
    <property type="entry name" value="Alkaline_phosphatase_core_sf"/>
</dbReference>